<evidence type="ECO:0000256" key="5">
    <source>
        <dbReference type="ARBA" id="ARBA00022617"/>
    </source>
</evidence>
<dbReference type="OrthoDB" id="9799441at2"/>
<dbReference type="SUPFAM" id="SSF81343">
    <property type="entry name" value="Fumarate reductase respiratory complex transmembrane subunits"/>
    <property type="match status" value="1"/>
</dbReference>
<dbReference type="EMBL" id="CP025583">
    <property type="protein sequence ID" value="AUM73400.1"/>
    <property type="molecule type" value="Genomic_DNA"/>
</dbReference>
<gene>
    <name evidence="14" type="primary">sdhC</name>
    <name evidence="14" type="ORF">CYR75_02985</name>
</gene>
<evidence type="ECO:0000256" key="9">
    <source>
        <dbReference type="ARBA" id="ARBA00023004"/>
    </source>
</evidence>
<evidence type="ECO:0000256" key="8">
    <source>
        <dbReference type="ARBA" id="ARBA00022989"/>
    </source>
</evidence>
<evidence type="ECO:0000256" key="4">
    <source>
        <dbReference type="ARBA" id="ARBA00020076"/>
    </source>
</evidence>
<comment type="cofactor">
    <cofactor evidence="12">
        <name>heme</name>
        <dbReference type="ChEBI" id="CHEBI:30413"/>
    </cofactor>
    <text evidence="12">The heme is bound between the two transmembrane subunits.</text>
</comment>
<accession>A0A2K9MCP7</accession>
<evidence type="ECO:0000256" key="11">
    <source>
        <dbReference type="ARBA" id="ARBA00025912"/>
    </source>
</evidence>
<evidence type="ECO:0000256" key="3">
    <source>
        <dbReference type="ARBA" id="ARBA00007244"/>
    </source>
</evidence>
<keyword evidence="10 13" id="KW-0472">Membrane</keyword>
<feature type="transmembrane region" description="Helical" evidence="13">
    <location>
        <begin position="110"/>
        <end position="128"/>
    </location>
</feature>
<dbReference type="InterPro" id="IPR000701">
    <property type="entry name" value="SuccDH_FuR_B_TM-su"/>
</dbReference>
<dbReference type="Gene3D" id="1.20.1300.10">
    <property type="entry name" value="Fumarate reductase/succinate dehydrogenase, transmembrane subunit"/>
    <property type="match status" value="1"/>
</dbReference>
<evidence type="ECO:0000256" key="13">
    <source>
        <dbReference type="SAM" id="Phobius"/>
    </source>
</evidence>
<dbReference type="AlphaFoldDB" id="A0A2K9MCP7"/>
<dbReference type="GO" id="GO:0046872">
    <property type="term" value="F:metal ion binding"/>
    <property type="evidence" value="ECO:0007669"/>
    <property type="project" value="UniProtKB-KW"/>
</dbReference>
<evidence type="ECO:0000256" key="7">
    <source>
        <dbReference type="ARBA" id="ARBA00022723"/>
    </source>
</evidence>
<evidence type="ECO:0000256" key="2">
    <source>
        <dbReference type="ARBA" id="ARBA00004370"/>
    </source>
</evidence>
<evidence type="ECO:0000313" key="15">
    <source>
        <dbReference type="Proteomes" id="UP000234882"/>
    </source>
</evidence>
<evidence type="ECO:0000256" key="1">
    <source>
        <dbReference type="ARBA" id="ARBA00004050"/>
    </source>
</evidence>
<comment type="subcellular location">
    <subcellularLocation>
        <location evidence="2">Membrane</location>
    </subcellularLocation>
</comment>
<keyword evidence="6 13" id="KW-0812">Transmembrane</keyword>
<dbReference type="PANTHER" id="PTHR10978:SF5">
    <property type="entry name" value="SUCCINATE DEHYDROGENASE CYTOCHROME B560 SUBUNIT, MITOCHONDRIAL"/>
    <property type="match status" value="1"/>
</dbReference>
<comment type="function">
    <text evidence="1">Membrane-anchoring subunit of succinate dehydrogenase (SDH).</text>
</comment>
<comment type="similarity">
    <text evidence="3">Belongs to the cytochrome b560 family.</text>
</comment>
<feature type="transmembrane region" description="Helical" evidence="13">
    <location>
        <begin position="36"/>
        <end position="55"/>
    </location>
</feature>
<keyword evidence="15" id="KW-1185">Reference proteome</keyword>
<evidence type="ECO:0000313" key="14">
    <source>
        <dbReference type="EMBL" id="AUM73400.1"/>
    </source>
</evidence>
<feature type="transmembrane region" description="Helical" evidence="13">
    <location>
        <begin position="67"/>
        <end position="89"/>
    </location>
</feature>
<keyword evidence="5 12" id="KW-0349">Heme</keyword>
<reference evidence="15" key="1">
    <citation type="submission" date="2017-12" db="EMBL/GenBank/DDBJ databases">
        <title>Genomic analysis of Paracoccus sp. CBA4604.</title>
        <authorList>
            <person name="Roh S.W."/>
            <person name="Kim J.Y."/>
            <person name="Kim J.S."/>
        </authorList>
    </citation>
    <scope>NUCLEOTIDE SEQUENCE [LARGE SCALE GENOMIC DNA]</scope>
    <source>
        <strain evidence="15">CBA4604</strain>
    </source>
</reference>
<dbReference type="RefSeq" id="WP_101498784.1">
    <property type="nucleotide sequence ID" value="NZ_CP025583.1"/>
</dbReference>
<dbReference type="PIRSF" id="PIRSF000178">
    <property type="entry name" value="SDH_cyt_b560"/>
    <property type="match status" value="1"/>
</dbReference>
<evidence type="ECO:0000256" key="12">
    <source>
        <dbReference type="PIRSR" id="PIRSR000178-1"/>
    </source>
</evidence>
<dbReference type="Pfam" id="PF01127">
    <property type="entry name" value="Sdh_cyt"/>
    <property type="match status" value="1"/>
</dbReference>
<keyword evidence="8 13" id="KW-1133">Transmembrane helix</keyword>
<dbReference type="InterPro" id="IPR014314">
    <property type="entry name" value="Succ_DH_cytb556"/>
</dbReference>
<dbReference type="KEGG" id="paru:CYR75_02985"/>
<dbReference type="Proteomes" id="UP000234882">
    <property type="component" value="Chromosome"/>
</dbReference>
<name>A0A2K9MCP7_9RHOB</name>
<evidence type="ECO:0000256" key="6">
    <source>
        <dbReference type="ARBA" id="ARBA00022692"/>
    </source>
</evidence>
<comment type="subunit">
    <text evidence="11">Part of an enzyme complex containing four subunits: a flavoprotein, an iron-sulfur protein, plus two membrane-anchoring proteins, SdhC and SdhD. The complex can form homotrimers.</text>
</comment>
<dbReference type="GO" id="GO:0006099">
    <property type="term" value="P:tricarboxylic acid cycle"/>
    <property type="evidence" value="ECO:0007669"/>
    <property type="project" value="InterPro"/>
</dbReference>
<keyword evidence="9 12" id="KW-0408">Iron</keyword>
<dbReference type="CDD" id="cd03499">
    <property type="entry name" value="SQR_TypeC_SdhC"/>
    <property type="match status" value="1"/>
</dbReference>
<dbReference type="InterPro" id="IPR034804">
    <property type="entry name" value="SQR/QFR_C/D"/>
</dbReference>
<keyword evidence="7 12" id="KW-0479">Metal-binding</keyword>
<feature type="binding site" description="axial binding residue" evidence="12">
    <location>
        <position position="84"/>
    </location>
    <ligand>
        <name>heme</name>
        <dbReference type="ChEBI" id="CHEBI:30413"/>
        <note>ligand shared with second transmembrane subunit</note>
    </ligand>
    <ligandPart>
        <name>Fe</name>
        <dbReference type="ChEBI" id="CHEBI:18248"/>
    </ligandPart>
</feature>
<evidence type="ECO:0000256" key="10">
    <source>
        <dbReference type="ARBA" id="ARBA00023136"/>
    </source>
</evidence>
<dbReference type="GO" id="GO:0016020">
    <property type="term" value="C:membrane"/>
    <property type="evidence" value="ECO:0007669"/>
    <property type="project" value="UniProtKB-SubCell"/>
</dbReference>
<organism evidence="14 15">
    <name type="scientific">Paracoccus jeotgali</name>
    <dbReference type="NCBI Taxonomy" id="2065379"/>
    <lineage>
        <taxon>Bacteria</taxon>
        <taxon>Pseudomonadati</taxon>
        <taxon>Pseudomonadota</taxon>
        <taxon>Alphaproteobacteria</taxon>
        <taxon>Rhodobacterales</taxon>
        <taxon>Paracoccaceae</taxon>
        <taxon>Paracoccus</taxon>
    </lineage>
</organism>
<protein>
    <recommendedName>
        <fullName evidence="4">Succinate dehydrogenase cytochrome b556 subunit</fullName>
    </recommendedName>
</protein>
<dbReference type="PANTHER" id="PTHR10978">
    <property type="entry name" value="SUCCINATE DEHYDROGENASE CYTOCHROME B560 SUBUNIT"/>
    <property type="match status" value="1"/>
</dbReference>
<sequence>MADVNRGNRPLSPHLQVYRLPLAAVTSIMNRATGQAMVAGLVLVALWLLGAAAGGRLWEFADWLTRSWFGFLVFLGASWAMWFHFLAGIRHFFYDAREGMTIEASRKSSIAIIVGSVVLTLLSLILYFI</sequence>
<dbReference type="NCBIfam" id="TIGR02970">
    <property type="entry name" value="succ_dehyd_cytB"/>
    <property type="match status" value="1"/>
</dbReference>
<dbReference type="GO" id="GO:0009055">
    <property type="term" value="F:electron transfer activity"/>
    <property type="evidence" value="ECO:0007669"/>
    <property type="project" value="InterPro"/>
</dbReference>
<proteinExistence type="inferred from homology"/>